<evidence type="ECO:0000256" key="13">
    <source>
        <dbReference type="HAMAP-Rule" id="MF_00365"/>
    </source>
</evidence>
<dbReference type="InterPro" id="IPR042174">
    <property type="entry name" value="RecF_2"/>
</dbReference>
<comment type="caution">
    <text evidence="16">The sequence shown here is derived from an EMBL/GenBank/DDBJ whole genome shotgun (WGS) entry which is preliminary data.</text>
</comment>
<dbReference type="InterPro" id="IPR027417">
    <property type="entry name" value="P-loop_NTPase"/>
</dbReference>
<evidence type="ECO:0000256" key="14">
    <source>
        <dbReference type="RuleBase" id="RU000578"/>
    </source>
</evidence>
<comment type="similarity">
    <text evidence="2 13 14">Belongs to the RecF family.</text>
</comment>
<evidence type="ECO:0000256" key="8">
    <source>
        <dbReference type="ARBA" id="ARBA00022840"/>
    </source>
</evidence>
<evidence type="ECO:0000256" key="12">
    <source>
        <dbReference type="ARBA" id="ARBA00025401"/>
    </source>
</evidence>
<evidence type="ECO:0000256" key="11">
    <source>
        <dbReference type="ARBA" id="ARBA00023236"/>
    </source>
</evidence>
<keyword evidence="11 13" id="KW-0742">SOS response</keyword>
<evidence type="ECO:0000256" key="5">
    <source>
        <dbReference type="ARBA" id="ARBA00022705"/>
    </source>
</evidence>
<protein>
    <recommendedName>
        <fullName evidence="3 13">DNA replication and repair protein RecF</fullName>
    </recommendedName>
</protein>
<dbReference type="NCBIfam" id="TIGR00611">
    <property type="entry name" value="recf"/>
    <property type="match status" value="1"/>
</dbReference>
<keyword evidence="6 13" id="KW-0547">Nucleotide-binding</keyword>
<dbReference type="InterPro" id="IPR001238">
    <property type="entry name" value="DNA-binding_RecF"/>
</dbReference>
<evidence type="ECO:0000313" key="16">
    <source>
        <dbReference type="EMBL" id="NEL55270.1"/>
    </source>
</evidence>
<sequence length="382" mass="40980">MYLRHLQVGQFRSWETCDLALTAGPTVFVGRNGQGKTNLVEAVGYLATLSSHRVSSDAPLVRHGAPQAVVRAAVRRDDRELLVEVEINPGRANRVRVNRSPLPRPREVLGLVKTVLFAPEDLALVRGDPTERRRFLDDLLVSRTPRMAGVRSDYERVLKQRNALLKTARLARGNALATLDVWDTHLTELGAQLLEARLRLVTALAPHVSAAYAEVAGPGADAVGLGYTSTVPLAGDGSPLAPGAPVPGTAELTAALRARVEERRRDEVDRGVTLVGPHRDDLVLHLGPAPAKGYASHGESWSFALALKLACLALFRDEGENPVLVLDDVFAELDQGRRTALARLAVSAEQTLITAAVAEDVPAALQGARVRVADGTATLLTP</sequence>
<evidence type="ECO:0000256" key="4">
    <source>
        <dbReference type="ARBA" id="ARBA00022490"/>
    </source>
</evidence>
<dbReference type="Gene3D" id="3.40.50.300">
    <property type="entry name" value="P-loop containing nucleotide triphosphate hydrolases"/>
    <property type="match status" value="1"/>
</dbReference>
<organism evidence="16 17">
    <name type="scientific">Goekera deserti</name>
    <dbReference type="NCBI Taxonomy" id="2497753"/>
    <lineage>
        <taxon>Bacteria</taxon>
        <taxon>Bacillati</taxon>
        <taxon>Actinomycetota</taxon>
        <taxon>Actinomycetes</taxon>
        <taxon>Geodermatophilales</taxon>
        <taxon>Geodermatophilaceae</taxon>
        <taxon>Goekera</taxon>
    </lineage>
</organism>
<dbReference type="GO" id="GO:0000731">
    <property type="term" value="P:DNA synthesis involved in DNA repair"/>
    <property type="evidence" value="ECO:0007669"/>
    <property type="project" value="TreeGrafter"/>
</dbReference>
<keyword evidence="5 13" id="KW-0235">DNA replication</keyword>
<evidence type="ECO:0000256" key="6">
    <source>
        <dbReference type="ARBA" id="ARBA00022741"/>
    </source>
</evidence>
<dbReference type="InterPro" id="IPR003395">
    <property type="entry name" value="RecF/RecN/SMC_N"/>
</dbReference>
<evidence type="ECO:0000259" key="15">
    <source>
        <dbReference type="Pfam" id="PF02463"/>
    </source>
</evidence>
<evidence type="ECO:0000256" key="7">
    <source>
        <dbReference type="ARBA" id="ARBA00022763"/>
    </source>
</evidence>
<dbReference type="Pfam" id="PF02463">
    <property type="entry name" value="SMC_N"/>
    <property type="match status" value="1"/>
</dbReference>
<dbReference type="Gene3D" id="1.20.1050.90">
    <property type="entry name" value="RecF/RecN/SMC, N-terminal domain"/>
    <property type="match status" value="1"/>
</dbReference>
<dbReference type="GO" id="GO:0006260">
    <property type="term" value="P:DNA replication"/>
    <property type="evidence" value="ECO:0007669"/>
    <property type="project" value="UniProtKB-UniRule"/>
</dbReference>
<keyword evidence="8 13" id="KW-0067">ATP-binding</keyword>
<keyword evidence="7 13" id="KW-0227">DNA damage</keyword>
<reference evidence="16 17" key="1">
    <citation type="submission" date="2020-02" db="EMBL/GenBank/DDBJ databases">
        <title>The whole genome sequence of CPCC 205119.</title>
        <authorList>
            <person name="Jiang Z."/>
        </authorList>
    </citation>
    <scope>NUCLEOTIDE SEQUENCE [LARGE SCALE GENOMIC DNA]</scope>
    <source>
        <strain evidence="16 17">CPCC 205119</strain>
    </source>
</reference>
<accession>A0A7K3WHS5</accession>
<evidence type="ECO:0000256" key="3">
    <source>
        <dbReference type="ARBA" id="ARBA00020170"/>
    </source>
</evidence>
<dbReference type="AlphaFoldDB" id="A0A7K3WHS5"/>
<dbReference type="EMBL" id="JAAGWK010000021">
    <property type="protein sequence ID" value="NEL55270.1"/>
    <property type="molecule type" value="Genomic_DNA"/>
</dbReference>
<dbReference type="GO" id="GO:0005737">
    <property type="term" value="C:cytoplasm"/>
    <property type="evidence" value="ECO:0007669"/>
    <property type="project" value="UniProtKB-SubCell"/>
</dbReference>
<keyword evidence="4 13" id="KW-0963">Cytoplasm</keyword>
<evidence type="ECO:0000313" key="17">
    <source>
        <dbReference type="Proteomes" id="UP000470470"/>
    </source>
</evidence>
<keyword evidence="17" id="KW-1185">Reference proteome</keyword>
<dbReference type="PANTHER" id="PTHR32182">
    <property type="entry name" value="DNA REPLICATION AND REPAIR PROTEIN RECF"/>
    <property type="match status" value="1"/>
</dbReference>
<dbReference type="GO" id="GO:0006302">
    <property type="term" value="P:double-strand break repair"/>
    <property type="evidence" value="ECO:0007669"/>
    <property type="project" value="TreeGrafter"/>
</dbReference>
<dbReference type="PROSITE" id="PS00617">
    <property type="entry name" value="RECF_1"/>
    <property type="match status" value="1"/>
</dbReference>
<dbReference type="RefSeq" id="WP_162393388.1">
    <property type="nucleotide sequence ID" value="NZ_JAABOZ010000008.1"/>
</dbReference>
<dbReference type="GO" id="GO:0009432">
    <property type="term" value="P:SOS response"/>
    <property type="evidence" value="ECO:0007669"/>
    <property type="project" value="UniProtKB-UniRule"/>
</dbReference>
<comment type="subcellular location">
    <subcellularLocation>
        <location evidence="1 13 14">Cytoplasm</location>
    </subcellularLocation>
</comment>
<evidence type="ECO:0000256" key="1">
    <source>
        <dbReference type="ARBA" id="ARBA00004496"/>
    </source>
</evidence>
<dbReference type="HAMAP" id="MF_00365">
    <property type="entry name" value="RecF"/>
    <property type="match status" value="1"/>
</dbReference>
<evidence type="ECO:0000256" key="9">
    <source>
        <dbReference type="ARBA" id="ARBA00023125"/>
    </source>
</evidence>
<proteinExistence type="inferred from homology"/>
<dbReference type="InterPro" id="IPR018078">
    <property type="entry name" value="DNA-binding_RecF_CS"/>
</dbReference>
<gene>
    <name evidence="13 16" type="primary">recF</name>
    <name evidence="16" type="ORF">G1H19_14845</name>
</gene>
<evidence type="ECO:0000256" key="10">
    <source>
        <dbReference type="ARBA" id="ARBA00023204"/>
    </source>
</evidence>
<feature type="binding site" evidence="13">
    <location>
        <begin position="30"/>
        <end position="37"/>
    </location>
    <ligand>
        <name>ATP</name>
        <dbReference type="ChEBI" id="CHEBI:30616"/>
    </ligand>
</feature>
<dbReference type="PANTHER" id="PTHR32182:SF0">
    <property type="entry name" value="DNA REPLICATION AND REPAIR PROTEIN RECF"/>
    <property type="match status" value="1"/>
</dbReference>
<feature type="domain" description="RecF/RecN/SMC N-terminal" evidence="15">
    <location>
        <begin position="2"/>
        <end position="364"/>
    </location>
</feature>
<evidence type="ECO:0000256" key="2">
    <source>
        <dbReference type="ARBA" id="ARBA00008016"/>
    </source>
</evidence>
<dbReference type="Proteomes" id="UP000470470">
    <property type="component" value="Unassembled WGS sequence"/>
</dbReference>
<keyword evidence="9 13" id="KW-0238">DNA-binding</keyword>
<dbReference type="SUPFAM" id="SSF52540">
    <property type="entry name" value="P-loop containing nucleoside triphosphate hydrolases"/>
    <property type="match status" value="1"/>
</dbReference>
<dbReference type="GO" id="GO:0005524">
    <property type="term" value="F:ATP binding"/>
    <property type="evidence" value="ECO:0007669"/>
    <property type="project" value="UniProtKB-UniRule"/>
</dbReference>
<name>A0A7K3WHS5_9ACTN</name>
<comment type="function">
    <text evidence="12 13 14">The RecF protein is involved in DNA metabolism; it is required for DNA replication and normal SOS inducibility. RecF binds preferentially to single-stranded, linear DNA. It also seems to bind ATP.</text>
</comment>
<dbReference type="PROSITE" id="PS00618">
    <property type="entry name" value="RECF_2"/>
    <property type="match status" value="1"/>
</dbReference>
<keyword evidence="10 13" id="KW-0234">DNA repair</keyword>
<dbReference type="GO" id="GO:0003697">
    <property type="term" value="F:single-stranded DNA binding"/>
    <property type="evidence" value="ECO:0007669"/>
    <property type="project" value="UniProtKB-UniRule"/>
</dbReference>